<dbReference type="PANTHER" id="PTHR23272:SF104">
    <property type="entry name" value="HAT FAMILY DIMERISATION DOMAIN CONTAINING PROTEIN, EXPRESSED"/>
    <property type="match status" value="1"/>
</dbReference>
<dbReference type="Proteomes" id="UP000234323">
    <property type="component" value="Unassembled WGS sequence"/>
</dbReference>
<gene>
    <name evidence="2" type="ORF">RhiirA4_514776</name>
</gene>
<keyword evidence="3" id="KW-1185">Reference proteome</keyword>
<evidence type="ECO:0000259" key="1">
    <source>
        <dbReference type="Pfam" id="PF14372"/>
    </source>
</evidence>
<dbReference type="PANTHER" id="PTHR23272">
    <property type="entry name" value="BED FINGER-RELATED"/>
    <property type="match status" value="1"/>
</dbReference>
<accession>A0A2I1HKA1</accession>
<protein>
    <recommendedName>
        <fullName evidence="1">hAT-like transposase RNase-H fold domain-containing protein</fullName>
    </recommendedName>
</protein>
<organism evidence="2 3">
    <name type="scientific">Rhizophagus irregularis</name>
    <dbReference type="NCBI Taxonomy" id="588596"/>
    <lineage>
        <taxon>Eukaryota</taxon>
        <taxon>Fungi</taxon>
        <taxon>Fungi incertae sedis</taxon>
        <taxon>Mucoromycota</taxon>
        <taxon>Glomeromycotina</taxon>
        <taxon>Glomeromycetes</taxon>
        <taxon>Glomerales</taxon>
        <taxon>Glomeraceae</taxon>
        <taxon>Rhizophagus</taxon>
    </lineage>
</organism>
<dbReference type="SUPFAM" id="SSF53098">
    <property type="entry name" value="Ribonuclease H-like"/>
    <property type="match status" value="1"/>
</dbReference>
<evidence type="ECO:0000313" key="3">
    <source>
        <dbReference type="Proteomes" id="UP000234323"/>
    </source>
</evidence>
<dbReference type="GO" id="GO:0003677">
    <property type="term" value="F:DNA binding"/>
    <property type="evidence" value="ECO:0007669"/>
    <property type="project" value="InterPro"/>
</dbReference>
<comment type="caution">
    <text evidence="2">The sequence shown here is derived from an EMBL/GenBank/DDBJ whole genome shotgun (WGS) entry which is preliminary data.</text>
</comment>
<dbReference type="AlphaFoldDB" id="A0A2I1HKA1"/>
<dbReference type="InterPro" id="IPR012337">
    <property type="entry name" value="RNaseH-like_sf"/>
</dbReference>
<dbReference type="VEuPathDB" id="FungiDB:RhiirA1_318895"/>
<dbReference type="InterPro" id="IPR025525">
    <property type="entry name" value="hAT-like_transposase_RNase-H"/>
</dbReference>
<proteinExistence type="predicted"/>
<dbReference type="VEuPathDB" id="FungiDB:FUN_013623"/>
<dbReference type="Pfam" id="PF14372">
    <property type="entry name" value="hAT-like_RNase-H"/>
    <property type="match status" value="1"/>
</dbReference>
<sequence length="155" mass="18566">MDKIEDFDKEANIDEIVKKAACNAMEKLKKYYQYTDGIIYTISTILDPRLKLTYYKDHNWEEEYITEARDDIRKLYDTTYASRIDQNIQDEDLIADDDLLSHIYKKRRTSRNESELDLYLGSPIVPGEVDLLQWWKMNESQYPHRTPDITYITHN</sequence>
<reference evidence="2 3" key="1">
    <citation type="submission" date="2015-10" db="EMBL/GenBank/DDBJ databases">
        <title>Genome analyses suggest a sexual origin of heterokaryosis in a supposedly ancient asexual fungus.</title>
        <authorList>
            <person name="Ropars J."/>
            <person name="Sedzielewska K."/>
            <person name="Noel J."/>
            <person name="Charron P."/>
            <person name="Farinelli L."/>
            <person name="Marton T."/>
            <person name="Kruger M."/>
            <person name="Pelin A."/>
            <person name="Brachmann A."/>
            <person name="Corradi N."/>
        </authorList>
    </citation>
    <scope>NUCLEOTIDE SEQUENCE [LARGE SCALE GENOMIC DNA]</scope>
    <source>
        <strain evidence="2 3">A4</strain>
    </source>
</reference>
<dbReference type="EMBL" id="LLXI01003450">
    <property type="protein sequence ID" value="PKY59260.1"/>
    <property type="molecule type" value="Genomic_DNA"/>
</dbReference>
<feature type="domain" description="hAT-like transposase RNase-H fold" evidence="1">
    <location>
        <begin position="11"/>
        <end position="76"/>
    </location>
</feature>
<evidence type="ECO:0000313" key="2">
    <source>
        <dbReference type="EMBL" id="PKY59260.1"/>
    </source>
</evidence>
<name>A0A2I1HKA1_9GLOM</name>